<evidence type="ECO:0000256" key="1">
    <source>
        <dbReference type="ARBA" id="ARBA00023186"/>
    </source>
</evidence>
<evidence type="ECO:0000256" key="2">
    <source>
        <dbReference type="SAM" id="MobiDB-lite"/>
    </source>
</evidence>
<protein>
    <recommendedName>
        <fullName evidence="3">J domain-containing protein</fullName>
    </recommendedName>
</protein>
<keyword evidence="5" id="KW-1185">Reference proteome</keyword>
<feature type="compositionally biased region" description="Pro residues" evidence="2">
    <location>
        <begin position="143"/>
        <end position="154"/>
    </location>
</feature>
<dbReference type="InterPro" id="IPR002939">
    <property type="entry name" value="DnaJ_C"/>
</dbReference>
<dbReference type="Gene3D" id="1.10.287.110">
    <property type="entry name" value="DnaJ domain"/>
    <property type="match status" value="1"/>
</dbReference>
<dbReference type="GO" id="GO:0051082">
    <property type="term" value="F:unfolded protein binding"/>
    <property type="evidence" value="ECO:0007669"/>
    <property type="project" value="InterPro"/>
</dbReference>
<dbReference type="Pfam" id="PF01556">
    <property type="entry name" value="DnaJ_C"/>
    <property type="match status" value="1"/>
</dbReference>
<feature type="domain" description="J" evidence="3">
    <location>
        <begin position="4"/>
        <end position="62"/>
    </location>
</feature>
<dbReference type="InterPro" id="IPR001623">
    <property type="entry name" value="DnaJ_domain"/>
</dbReference>
<dbReference type="PANTHER" id="PTHR24078">
    <property type="entry name" value="DNAJ HOMOLOG SUBFAMILY C MEMBER"/>
    <property type="match status" value="1"/>
</dbReference>
<evidence type="ECO:0000259" key="3">
    <source>
        <dbReference type="PROSITE" id="PS50076"/>
    </source>
</evidence>
<dbReference type="GO" id="GO:0006457">
    <property type="term" value="P:protein folding"/>
    <property type="evidence" value="ECO:0007669"/>
    <property type="project" value="InterPro"/>
</dbReference>
<dbReference type="PRINTS" id="PR00625">
    <property type="entry name" value="JDOMAIN"/>
</dbReference>
<sequence length="453" mass="50664">MPPNPYRVLGVAENATMDEVKQAYKTMALKWHPDRHHEDKEKATKNFVQVNNAYRALVRERGSLPKIQRRPSAIRNHPEPQSPPTRRVPEPSPASSSDSLVHVLTSTVDSHTTPPSSFQESRHSSTKQKASHVYPTNASQRAPPCPSAAPPPRPSTKQSGRPRRFSPPLHGFRTPIRPGKATPSPSNHAPAPPADHKPVPHNQAPPLPKHAPPFFNGEQPLEYGNSRFETPPYSILSPRPPPLDDTYATRFGITSNAHPPPYGLPLTSIGLGTSKEWVYSLPLSLEELLTGKHCRFGITRYLVSRKTKDVVIELDIPPGCRAGTKILCRGVGHERKDGTRQDIAFIIEEAPHDRFTRVGDDLIMDIRLPWIESLRSQGGRIPLDGLDGQKLFLFINYPRDRMVRGKHMIPGAGMPVRQNSVVVGRGNLIIQWEILPPHTRVIHFMKRFFPFAK</sequence>
<dbReference type="GO" id="GO:0005829">
    <property type="term" value="C:cytosol"/>
    <property type="evidence" value="ECO:0007669"/>
    <property type="project" value="TreeGrafter"/>
</dbReference>
<dbReference type="OrthoDB" id="3017802at2759"/>
<dbReference type="Pfam" id="PF00226">
    <property type="entry name" value="DnaJ"/>
    <property type="match status" value="1"/>
</dbReference>
<proteinExistence type="predicted"/>
<feature type="region of interest" description="Disordered" evidence="2">
    <location>
        <begin position="59"/>
        <end position="218"/>
    </location>
</feature>
<dbReference type="InterPro" id="IPR051339">
    <property type="entry name" value="DnaJ_subfamily_B"/>
</dbReference>
<dbReference type="EMBL" id="ML213652">
    <property type="protein sequence ID" value="TFK33224.1"/>
    <property type="molecule type" value="Genomic_DNA"/>
</dbReference>
<dbReference type="GO" id="GO:0051087">
    <property type="term" value="F:protein-folding chaperone binding"/>
    <property type="evidence" value="ECO:0007669"/>
    <property type="project" value="TreeGrafter"/>
</dbReference>
<organism evidence="4 5">
    <name type="scientific">Crucibulum laeve</name>
    <dbReference type="NCBI Taxonomy" id="68775"/>
    <lineage>
        <taxon>Eukaryota</taxon>
        <taxon>Fungi</taxon>
        <taxon>Dikarya</taxon>
        <taxon>Basidiomycota</taxon>
        <taxon>Agaricomycotina</taxon>
        <taxon>Agaricomycetes</taxon>
        <taxon>Agaricomycetidae</taxon>
        <taxon>Agaricales</taxon>
        <taxon>Agaricineae</taxon>
        <taxon>Nidulariaceae</taxon>
        <taxon>Crucibulum</taxon>
    </lineage>
</organism>
<name>A0A5C3LJD1_9AGAR</name>
<dbReference type="Gene3D" id="2.60.260.20">
    <property type="entry name" value="Urease metallochaperone UreE, N-terminal domain"/>
    <property type="match status" value="2"/>
</dbReference>
<dbReference type="CDD" id="cd06257">
    <property type="entry name" value="DnaJ"/>
    <property type="match status" value="1"/>
</dbReference>
<dbReference type="STRING" id="68775.A0A5C3LJD1"/>
<dbReference type="SMART" id="SM00271">
    <property type="entry name" value="DnaJ"/>
    <property type="match status" value="1"/>
</dbReference>
<evidence type="ECO:0000313" key="4">
    <source>
        <dbReference type="EMBL" id="TFK33224.1"/>
    </source>
</evidence>
<dbReference type="PANTHER" id="PTHR24078:SF553">
    <property type="entry name" value="DNAJ HOMOLOG SUBFAMILY B MEMBER 5"/>
    <property type="match status" value="1"/>
</dbReference>
<feature type="compositionally biased region" description="Polar residues" evidence="2">
    <location>
        <begin position="93"/>
        <end position="119"/>
    </location>
</feature>
<keyword evidence="1" id="KW-0143">Chaperone</keyword>
<reference evidence="4 5" key="1">
    <citation type="journal article" date="2019" name="Nat. Ecol. Evol.">
        <title>Megaphylogeny resolves global patterns of mushroom evolution.</title>
        <authorList>
            <person name="Varga T."/>
            <person name="Krizsan K."/>
            <person name="Foldi C."/>
            <person name="Dima B."/>
            <person name="Sanchez-Garcia M."/>
            <person name="Sanchez-Ramirez S."/>
            <person name="Szollosi G.J."/>
            <person name="Szarkandi J.G."/>
            <person name="Papp V."/>
            <person name="Albert L."/>
            <person name="Andreopoulos W."/>
            <person name="Angelini C."/>
            <person name="Antonin V."/>
            <person name="Barry K.W."/>
            <person name="Bougher N.L."/>
            <person name="Buchanan P."/>
            <person name="Buyck B."/>
            <person name="Bense V."/>
            <person name="Catcheside P."/>
            <person name="Chovatia M."/>
            <person name="Cooper J."/>
            <person name="Damon W."/>
            <person name="Desjardin D."/>
            <person name="Finy P."/>
            <person name="Geml J."/>
            <person name="Haridas S."/>
            <person name="Hughes K."/>
            <person name="Justo A."/>
            <person name="Karasinski D."/>
            <person name="Kautmanova I."/>
            <person name="Kiss B."/>
            <person name="Kocsube S."/>
            <person name="Kotiranta H."/>
            <person name="LaButti K.M."/>
            <person name="Lechner B.E."/>
            <person name="Liimatainen K."/>
            <person name="Lipzen A."/>
            <person name="Lukacs Z."/>
            <person name="Mihaltcheva S."/>
            <person name="Morgado L.N."/>
            <person name="Niskanen T."/>
            <person name="Noordeloos M.E."/>
            <person name="Ohm R.A."/>
            <person name="Ortiz-Santana B."/>
            <person name="Ovrebo C."/>
            <person name="Racz N."/>
            <person name="Riley R."/>
            <person name="Savchenko A."/>
            <person name="Shiryaev A."/>
            <person name="Soop K."/>
            <person name="Spirin V."/>
            <person name="Szebenyi C."/>
            <person name="Tomsovsky M."/>
            <person name="Tulloss R.E."/>
            <person name="Uehling J."/>
            <person name="Grigoriev I.V."/>
            <person name="Vagvolgyi C."/>
            <person name="Papp T."/>
            <person name="Martin F.M."/>
            <person name="Miettinen O."/>
            <person name="Hibbett D.S."/>
            <person name="Nagy L.G."/>
        </authorList>
    </citation>
    <scope>NUCLEOTIDE SEQUENCE [LARGE SCALE GENOMIC DNA]</scope>
    <source>
        <strain evidence="4 5">CBS 166.37</strain>
    </source>
</reference>
<dbReference type="SUPFAM" id="SSF46565">
    <property type="entry name" value="Chaperone J-domain"/>
    <property type="match status" value="1"/>
</dbReference>
<dbReference type="AlphaFoldDB" id="A0A5C3LJD1"/>
<accession>A0A5C3LJD1</accession>
<dbReference type="GO" id="GO:0006413">
    <property type="term" value="P:translational initiation"/>
    <property type="evidence" value="ECO:0007669"/>
    <property type="project" value="TreeGrafter"/>
</dbReference>
<dbReference type="PROSITE" id="PS50076">
    <property type="entry name" value="DNAJ_2"/>
    <property type="match status" value="1"/>
</dbReference>
<gene>
    <name evidence="4" type="ORF">BDQ12DRAFT_445503</name>
</gene>
<dbReference type="SUPFAM" id="SSF49493">
    <property type="entry name" value="HSP40/DnaJ peptide-binding domain"/>
    <property type="match status" value="1"/>
</dbReference>
<dbReference type="InterPro" id="IPR008971">
    <property type="entry name" value="HSP40/DnaJ_pept-bd"/>
</dbReference>
<dbReference type="InterPro" id="IPR036869">
    <property type="entry name" value="J_dom_sf"/>
</dbReference>
<evidence type="ECO:0000313" key="5">
    <source>
        <dbReference type="Proteomes" id="UP000308652"/>
    </source>
</evidence>
<dbReference type="Proteomes" id="UP000308652">
    <property type="component" value="Unassembled WGS sequence"/>
</dbReference>